<sequence>MNVSPNSVMLRCHRRRIGIFEPFINTTLRVLSVSMRLLRRDRRDSFHNDREQNETSPGNYSSRQRYGEKYWFTRSTILRPSFKRLSKNVD</sequence>
<evidence type="ECO:0000313" key="3">
    <source>
        <dbReference type="Proteomes" id="UP001201812"/>
    </source>
</evidence>
<evidence type="ECO:0000313" key="2">
    <source>
        <dbReference type="EMBL" id="KAI1691403.1"/>
    </source>
</evidence>
<accession>A0AAD4MEZ8</accession>
<feature type="compositionally biased region" description="Basic and acidic residues" evidence="1">
    <location>
        <begin position="42"/>
        <end position="53"/>
    </location>
</feature>
<reference evidence="2" key="1">
    <citation type="submission" date="2022-01" db="EMBL/GenBank/DDBJ databases">
        <title>Genome Sequence Resource for Two Populations of Ditylenchus destructor, the Migratory Endoparasitic Phytonematode.</title>
        <authorList>
            <person name="Zhang H."/>
            <person name="Lin R."/>
            <person name="Xie B."/>
        </authorList>
    </citation>
    <scope>NUCLEOTIDE SEQUENCE</scope>
    <source>
        <strain evidence="2">BazhouSP</strain>
    </source>
</reference>
<comment type="caution">
    <text evidence="2">The sequence shown here is derived from an EMBL/GenBank/DDBJ whole genome shotgun (WGS) entry which is preliminary data.</text>
</comment>
<evidence type="ECO:0000256" key="1">
    <source>
        <dbReference type="SAM" id="MobiDB-lite"/>
    </source>
</evidence>
<dbReference type="EMBL" id="JAKKPZ010000939">
    <property type="protein sequence ID" value="KAI1691403.1"/>
    <property type="molecule type" value="Genomic_DNA"/>
</dbReference>
<dbReference type="Proteomes" id="UP001201812">
    <property type="component" value="Unassembled WGS sequence"/>
</dbReference>
<feature type="compositionally biased region" description="Polar residues" evidence="1">
    <location>
        <begin position="54"/>
        <end position="63"/>
    </location>
</feature>
<feature type="region of interest" description="Disordered" evidence="1">
    <location>
        <begin position="42"/>
        <end position="63"/>
    </location>
</feature>
<dbReference type="AlphaFoldDB" id="A0AAD4MEZ8"/>
<protein>
    <submittedName>
        <fullName evidence="2">Uncharacterized protein</fullName>
    </submittedName>
</protein>
<keyword evidence="3" id="KW-1185">Reference proteome</keyword>
<proteinExistence type="predicted"/>
<organism evidence="2 3">
    <name type="scientific">Ditylenchus destructor</name>
    <dbReference type="NCBI Taxonomy" id="166010"/>
    <lineage>
        <taxon>Eukaryota</taxon>
        <taxon>Metazoa</taxon>
        <taxon>Ecdysozoa</taxon>
        <taxon>Nematoda</taxon>
        <taxon>Chromadorea</taxon>
        <taxon>Rhabditida</taxon>
        <taxon>Tylenchina</taxon>
        <taxon>Tylenchomorpha</taxon>
        <taxon>Sphaerularioidea</taxon>
        <taxon>Anguinidae</taxon>
        <taxon>Anguininae</taxon>
        <taxon>Ditylenchus</taxon>
    </lineage>
</organism>
<gene>
    <name evidence="2" type="ORF">DdX_21908</name>
</gene>
<name>A0AAD4MEZ8_9BILA</name>